<dbReference type="EMBL" id="HG916855">
    <property type="protein sequence ID" value="CDM63282.1"/>
    <property type="molecule type" value="Genomic_DNA"/>
</dbReference>
<dbReference type="PANTHER" id="PTHR43357:SF4">
    <property type="entry name" value="INNER MEMBRANE ABC TRANSPORTER PERMEASE PROTEIN YDCV"/>
    <property type="match status" value="1"/>
</dbReference>
<feature type="transmembrane region" description="Helical" evidence="8">
    <location>
        <begin position="138"/>
        <end position="161"/>
    </location>
</feature>
<keyword evidence="5 8" id="KW-0812">Transmembrane</keyword>
<evidence type="ECO:0000256" key="5">
    <source>
        <dbReference type="ARBA" id="ARBA00022692"/>
    </source>
</evidence>
<dbReference type="RefSeq" id="WP_024315200.1">
    <property type="nucleotide sequence ID" value="NZ_ATTO01000019.1"/>
</dbReference>
<gene>
    <name evidence="10" type="ORF">LPU83_pLPU83d_1912</name>
</gene>
<evidence type="ECO:0000313" key="10">
    <source>
        <dbReference type="EMBL" id="CDM63282.1"/>
    </source>
</evidence>
<feature type="transmembrane region" description="Helical" evidence="8">
    <location>
        <begin position="214"/>
        <end position="233"/>
    </location>
</feature>
<accession>W6RQG1</accession>
<dbReference type="PROSITE" id="PS50928">
    <property type="entry name" value="ABC_TM1"/>
    <property type="match status" value="1"/>
</dbReference>
<sequence>MIRDQGLASKIWRFAIWGLAILFVLNLLAVIAAVMVNSFATRWLGTWLPAGWTTRWYFSAWKEFQLSSVVLVTFEIVFTVVIISGILGITTAYALARRDFPGKRLVILLFLLPLLIPPLTYGIPLATVLYQLGLGGTFWGVVLINVVPSLPFVVLVMIPFIEQIDPRIEAAARVFGAGTTSLFLRILLPLLLPGMLAALLLVLVRTIAMFELTFLIAGPTTQTLVVSLYYAVFASGVRAGQSIDAMAVVYMVTTLFWLVLALQFVNPTQIVARAKQQSTH</sequence>
<dbReference type="SUPFAM" id="SSF161098">
    <property type="entry name" value="MetI-like"/>
    <property type="match status" value="1"/>
</dbReference>
<feature type="domain" description="ABC transmembrane type-1" evidence="9">
    <location>
        <begin position="70"/>
        <end position="261"/>
    </location>
</feature>
<feature type="transmembrane region" description="Helical" evidence="8">
    <location>
        <begin position="182"/>
        <end position="208"/>
    </location>
</feature>
<evidence type="ECO:0000259" key="9">
    <source>
        <dbReference type="PROSITE" id="PS50928"/>
    </source>
</evidence>
<keyword evidence="3" id="KW-1003">Cell membrane</keyword>
<evidence type="ECO:0000313" key="11">
    <source>
        <dbReference type="Proteomes" id="UP000019443"/>
    </source>
</evidence>
<keyword evidence="11" id="KW-1185">Reference proteome</keyword>
<keyword evidence="4" id="KW-0997">Cell inner membrane</keyword>
<dbReference type="InterPro" id="IPR035906">
    <property type="entry name" value="MetI-like_sf"/>
</dbReference>
<comment type="subcellular location">
    <subcellularLocation>
        <location evidence="1">Cell inner membrane</location>
        <topology evidence="1">Multi-pass membrane protein</topology>
    </subcellularLocation>
    <subcellularLocation>
        <location evidence="8">Cell membrane</location>
        <topology evidence="8">Multi-pass membrane protein</topology>
    </subcellularLocation>
</comment>
<name>W6RQG1_9HYPH</name>
<protein>
    <submittedName>
        <fullName evidence="10">ABC-type spermidine/putrescine transport system, permease component II</fullName>
    </submittedName>
</protein>
<keyword evidence="6 8" id="KW-1133">Transmembrane helix</keyword>
<evidence type="ECO:0000256" key="6">
    <source>
        <dbReference type="ARBA" id="ARBA00022989"/>
    </source>
</evidence>
<dbReference type="KEGG" id="rhl:LPU83_pLPU83d_1912"/>
<dbReference type="Pfam" id="PF00528">
    <property type="entry name" value="BPD_transp_1"/>
    <property type="match status" value="1"/>
</dbReference>
<dbReference type="GO" id="GO:0055085">
    <property type="term" value="P:transmembrane transport"/>
    <property type="evidence" value="ECO:0007669"/>
    <property type="project" value="InterPro"/>
</dbReference>
<evidence type="ECO:0000256" key="3">
    <source>
        <dbReference type="ARBA" id="ARBA00022475"/>
    </source>
</evidence>
<feature type="transmembrane region" description="Helical" evidence="8">
    <location>
        <begin position="107"/>
        <end position="132"/>
    </location>
</feature>
<dbReference type="GO" id="GO:0005886">
    <property type="term" value="C:plasma membrane"/>
    <property type="evidence" value="ECO:0007669"/>
    <property type="project" value="UniProtKB-SubCell"/>
</dbReference>
<reference evidence="10" key="1">
    <citation type="submission" date="2013-11" db="EMBL/GenBank/DDBJ databases">
        <title>Draft genome sequence of the broad-host-range Rhizobium sp. LPU83 strain, a member of the low-genetic diversity Oregon-like Rhizobium sp. group.</title>
        <authorList>
            <person name="Wibberg D."/>
            <person name="Puehler A."/>
            <person name="Schlueter A."/>
        </authorList>
    </citation>
    <scope>NUCLEOTIDE SEQUENCE [LARGE SCALE GENOMIC DNA]</scope>
    <source>
        <strain evidence="10">LPU83</strain>
        <plasmid evidence="10">pLPU83d</plasmid>
    </source>
</reference>
<feature type="transmembrane region" description="Helical" evidence="8">
    <location>
        <begin position="69"/>
        <end position="95"/>
    </location>
</feature>
<evidence type="ECO:0000256" key="7">
    <source>
        <dbReference type="ARBA" id="ARBA00023136"/>
    </source>
</evidence>
<keyword evidence="2 8" id="KW-0813">Transport</keyword>
<organism evidence="10 11">
    <name type="scientific">Rhizobium favelukesii</name>
    <dbReference type="NCBI Taxonomy" id="348824"/>
    <lineage>
        <taxon>Bacteria</taxon>
        <taxon>Pseudomonadati</taxon>
        <taxon>Pseudomonadota</taxon>
        <taxon>Alphaproteobacteria</taxon>
        <taxon>Hyphomicrobiales</taxon>
        <taxon>Rhizobiaceae</taxon>
        <taxon>Rhizobium/Agrobacterium group</taxon>
        <taxon>Rhizobium</taxon>
    </lineage>
</organism>
<dbReference type="HOGENOM" id="CLU_016047_3_1_5"/>
<dbReference type="PANTHER" id="PTHR43357">
    <property type="entry name" value="INNER MEMBRANE ABC TRANSPORTER PERMEASE PROTEIN YDCV"/>
    <property type="match status" value="1"/>
</dbReference>
<evidence type="ECO:0000256" key="4">
    <source>
        <dbReference type="ARBA" id="ARBA00022519"/>
    </source>
</evidence>
<comment type="similarity">
    <text evidence="8">Belongs to the binding-protein-dependent transport system permease family.</text>
</comment>
<dbReference type="AlphaFoldDB" id="W6RQG1"/>
<evidence type="ECO:0000256" key="1">
    <source>
        <dbReference type="ARBA" id="ARBA00004429"/>
    </source>
</evidence>
<feature type="transmembrane region" description="Helical" evidence="8">
    <location>
        <begin position="12"/>
        <end position="36"/>
    </location>
</feature>
<geneLocation type="plasmid" evidence="10 11">
    <name>pLPU83d</name>
</geneLocation>
<keyword evidence="10" id="KW-0614">Plasmid</keyword>
<dbReference type="InterPro" id="IPR000515">
    <property type="entry name" value="MetI-like"/>
</dbReference>
<keyword evidence="7 8" id="KW-0472">Membrane</keyword>
<evidence type="ECO:0000256" key="8">
    <source>
        <dbReference type="RuleBase" id="RU363032"/>
    </source>
</evidence>
<dbReference type="CDD" id="cd06261">
    <property type="entry name" value="TM_PBP2"/>
    <property type="match status" value="1"/>
</dbReference>
<dbReference type="Gene3D" id="1.10.3720.10">
    <property type="entry name" value="MetI-like"/>
    <property type="match status" value="1"/>
</dbReference>
<proteinExistence type="inferred from homology"/>
<dbReference type="PATRIC" id="fig|348824.6.peg.7675"/>
<feature type="transmembrane region" description="Helical" evidence="8">
    <location>
        <begin position="245"/>
        <end position="265"/>
    </location>
</feature>
<dbReference type="Proteomes" id="UP000019443">
    <property type="component" value="Plasmid pLPU83d"/>
</dbReference>
<evidence type="ECO:0000256" key="2">
    <source>
        <dbReference type="ARBA" id="ARBA00022448"/>
    </source>
</evidence>